<evidence type="ECO:0000313" key="2">
    <source>
        <dbReference type="Proteomes" id="UP000469559"/>
    </source>
</evidence>
<comment type="caution">
    <text evidence="1">The sequence shown here is derived from an EMBL/GenBank/DDBJ whole genome shotgun (WGS) entry which is preliminary data.</text>
</comment>
<accession>A0A8T9BJX0</accession>
<name>A0A8T9BJX0_9HELO</name>
<organism evidence="1 2">
    <name type="scientific">Lachnellula arida</name>
    <dbReference type="NCBI Taxonomy" id="1316785"/>
    <lineage>
        <taxon>Eukaryota</taxon>
        <taxon>Fungi</taxon>
        <taxon>Dikarya</taxon>
        <taxon>Ascomycota</taxon>
        <taxon>Pezizomycotina</taxon>
        <taxon>Leotiomycetes</taxon>
        <taxon>Helotiales</taxon>
        <taxon>Lachnaceae</taxon>
        <taxon>Lachnellula</taxon>
    </lineage>
</organism>
<gene>
    <name evidence="1" type="ORF">LARI1_G003158</name>
</gene>
<proteinExistence type="predicted"/>
<keyword evidence="2" id="KW-1185">Reference proteome</keyword>
<protein>
    <submittedName>
        <fullName evidence="1">Uncharacterized protein</fullName>
    </submittedName>
</protein>
<reference evidence="1 2" key="1">
    <citation type="submission" date="2018-05" db="EMBL/GenBank/DDBJ databases">
        <title>Whole genome sequencing for identification of molecular markers to develop diagnostic detection tools for the regulated plant pathogen Lachnellula willkommii.</title>
        <authorList>
            <person name="Giroux E."/>
            <person name="Bilodeau G."/>
        </authorList>
    </citation>
    <scope>NUCLEOTIDE SEQUENCE [LARGE SCALE GENOMIC DNA]</scope>
    <source>
        <strain evidence="1 2">CBS 203.66</strain>
    </source>
</reference>
<dbReference type="EMBL" id="QGMF01000094">
    <property type="protein sequence ID" value="TVY19666.1"/>
    <property type="molecule type" value="Genomic_DNA"/>
</dbReference>
<evidence type="ECO:0000313" key="1">
    <source>
        <dbReference type="EMBL" id="TVY19666.1"/>
    </source>
</evidence>
<dbReference type="AlphaFoldDB" id="A0A8T9BJX0"/>
<sequence length="103" mass="10762">MANTYLVTSAVVAVFAMALGAAYMAGLLDPVIEQVGVMFFEAKAKGEEKKMEARGMKEGEDFLKGELKGNQQAQDVKEGLGGVGGLKAGGLYGNYGNGEGIIR</sequence>
<dbReference type="Proteomes" id="UP000469559">
    <property type="component" value="Unassembled WGS sequence"/>
</dbReference>